<organism evidence="1 2">
    <name type="scientific">Lachnellula cervina</name>
    <dbReference type="NCBI Taxonomy" id="1316786"/>
    <lineage>
        <taxon>Eukaryota</taxon>
        <taxon>Fungi</taxon>
        <taxon>Dikarya</taxon>
        <taxon>Ascomycota</taxon>
        <taxon>Pezizomycotina</taxon>
        <taxon>Leotiomycetes</taxon>
        <taxon>Helotiales</taxon>
        <taxon>Lachnaceae</taxon>
        <taxon>Lachnellula</taxon>
    </lineage>
</organism>
<keyword evidence="2" id="KW-1185">Reference proteome</keyword>
<dbReference type="InterPro" id="IPR036237">
    <property type="entry name" value="Xyl_isomerase-like_sf"/>
</dbReference>
<dbReference type="OrthoDB" id="5360893at2759"/>
<accession>A0A7D8Z4S1</accession>
<comment type="caution">
    <text evidence="1">The sequence shown here is derived from an EMBL/GenBank/DDBJ whole genome shotgun (WGS) entry which is preliminary data.</text>
</comment>
<gene>
    <name evidence="1" type="ORF">LCER1_G005391</name>
</gene>
<evidence type="ECO:0000313" key="2">
    <source>
        <dbReference type="Proteomes" id="UP000481288"/>
    </source>
</evidence>
<dbReference type="EMBL" id="QGMG01000570">
    <property type="protein sequence ID" value="TVY52663.1"/>
    <property type="molecule type" value="Genomic_DNA"/>
</dbReference>
<proteinExistence type="predicted"/>
<sequence>MSYRLAIASMSLGGPWIHNLTAKFTAAAEAGTPAIELFFKDLLHIATSLPSGPTPSNQLLAAR</sequence>
<protein>
    <submittedName>
        <fullName evidence="1">Uncharacterized protein</fullName>
    </submittedName>
</protein>
<evidence type="ECO:0000313" key="1">
    <source>
        <dbReference type="EMBL" id="TVY52663.1"/>
    </source>
</evidence>
<dbReference type="Proteomes" id="UP000481288">
    <property type="component" value="Unassembled WGS sequence"/>
</dbReference>
<dbReference type="AlphaFoldDB" id="A0A7D8Z4S1"/>
<reference evidence="1 2" key="1">
    <citation type="submission" date="2018-05" db="EMBL/GenBank/DDBJ databases">
        <title>Whole genome sequencing for identification of molecular markers to develop diagnostic detection tools for the regulated plant pathogen Lachnellula willkommii.</title>
        <authorList>
            <person name="Giroux E."/>
            <person name="Bilodeau G."/>
        </authorList>
    </citation>
    <scope>NUCLEOTIDE SEQUENCE [LARGE SCALE GENOMIC DNA]</scope>
    <source>
        <strain evidence="1 2">CBS 625.97</strain>
    </source>
</reference>
<name>A0A7D8Z4S1_9HELO</name>
<dbReference type="SUPFAM" id="SSF51658">
    <property type="entry name" value="Xylose isomerase-like"/>
    <property type="match status" value="1"/>
</dbReference>